<feature type="compositionally biased region" description="Basic residues" evidence="1">
    <location>
        <begin position="9"/>
        <end position="24"/>
    </location>
</feature>
<dbReference type="RefSeq" id="WP_074947583.1">
    <property type="nucleotide sequence ID" value="NZ_FOZU01000037.1"/>
</dbReference>
<proteinExistence type="predicted"/>
<evidence type="ECO:0000313" key="3">
    <source>
        <dbReference type="Proteomes" id="UP000182827"/>
    </source>
</evidence>
<accession>A0A1I6W1S9</accession>
<dbReference type="AlphaFoldDB" id="A0A1I6W1S9"/>
<name>A0A1I6W1S9_9GAMM</name>
<dbReference type="Proteomes" id="UP000182827">
    <property type="component" value="Unassembled WGS sequence"/>
</dbReference>
<dbReference type="Gene3D" id="3.40.960.10">
    <property type="entry name" value="VSR Endonuclease"/>
    <property type="match status" value="1"/>
</dbReference>
<reference evidence="3" key="1">
    <citation type="submission" date="2016-10" db="EMBL/GenBank/DDBJ databases">
        <authorList>
            <person name="Varghese N."/>
            <person name="Submissions S."/>
        </authorList>
    </citation>
    <scope>NUCLEOTIDE SEQUENCE [LARGE SCALE GENOMIC DNA]</scope>
    <source>
        <strain evidence="3">ANC 5076</strain>
    </source>
</reference>
<evidence type="ECO:0000256" key="1">
    <source>
        <dbReference type="SAM" id="MobiDB-lite"/>
    </source>
</evidence>
<evidence type="ECO:0008006" key="4">
    <source>
        <dbReference type="Google" id="ProtNLM"/>
    </source>
</evidence>
<protein>
    <recommendedName>
        <fullName evidence="4">DUF559 domain-containing protein</fullName>
    </recommendedName>
</protein>
<organism evidence="2 3">
    <name type="scientific">Acinetobacter bohemicus</name>
    <dbReference type="NCBI Taxonomy" id="1435036"/>
    <lineage>
        <taxon>Bacteria</taxon>
        <taxon>Pseudomonadati</taxon>
        <taxon>Pseudomonadota</taxon>
        <taxon>Gammaproteobacteria</taxon>
        <taxon>Moraxellales</taxon>
        <taxon>Moraxellaceae</taxon>
        <taxon>Acinetobacter</taxon>
    </lineage>
</organism>
<sequence length="147" mass="17219">MDEKEYFWKTKKRPPKTKARAKPLPKAKEAYLEAEETLFQELEEHSIGYERKFQFEPTKHWRFDFHIVKLRLLIEIAGGPWSGGRGGKLAMKAWSLDRYDIAEEMGYTFVRLEPHQIESGYAINWIQSQLERLDNGTDQTISPNGSN</sequence>
<dbReference type="EMBL" id="FOZU01000037">
    <property type="protein sequence ID" value="SFT19671.1"/>
    <property type="molecule type" value="Genomic_DNA"/>
</dbReference>
<feature type="region of interest" description="Disordered" evidence="1">
    <location>
        <begin position="1"/>
        <end position="24"/>
    </location>
</feature>
<evidence type="ECO:0000313" key="2">
    <source>
        <dbReference type="EMBL" id="SFT19671.1"/>
    </source>
</evidence>
<gene>
    <name evidence="2" type="ORF">SAMN05444586_103734</name>
</gene>
<keyword evidence="3" id="KW-1185">Reference proteome</keyword>